<gene>
    <name evidence="5" type="ORF">CCACVL1_16091</name>
</gene>
<name>A0A1R3HZ99_COCAP</name>
<evidence type="ECO:0000313" key="5">
    <source>
        <dbReference type="EMBL" id="OMO75668.1"/>
    </source>
</evidence>
<evidence type="ECO:0000259" key="4">
    <source>
        <dbReference type="Pfam" id="PF08263"/>
    </source>
</evidence>
<dbReference type="InterPro" id="IPR050994">
    <property type="entry name" value="At_inactive_RLKs"/>
</dbReference>
<keyword evidence="3" id="KW-0732">Signal</keyword>
<evidence type="ECO:0000256" key="2">
    <source>
        <dbReference type="ARBA" id="ARBA00022737"/>
    </source>
</evidence>
<organism evidence="5 6">
    <name type="scientific">Corchorus capsularis</name>
    <name type="common">Jute</name>
    <dbReference type="NCBI Taxonomy" id="210143"/>
    <lineage>
        <taxon>Eukaryota</taxon>
        <taxon>Viridiplantae</taxon>
        <taxon>Streptophyta</taxon>
        <taxon>Embryophyta</taxon>
        <taxon>Tracheophyta</taxon>
        <taxon>Spermatophyta</taxon>
        <taxon>Magnoliopsida</taxon>
        <taxon>eudicotyledons</taxon>
        <taxon>Gunneridae</taxon>
        <taxon>Pentapetalae</taxon>
        <taxon>rosids</taxon>
        <taxon>malvids</taxon>
        <taxon>Malvales</taxon>
        <taxon>Malvaceae</taxon>
        <taxon>Grewioideae</taxon>
        <taxon>Apeibeae</taxon>
        <taxon>Corchorus</taxon>
    </lineage>
</organism>
<feature type="signal peptide" evidence="3">
    <location>
        <begin position="1"/>
        <end position="30"/>
    </location>
</feature>
<protein>
    <recommendedName>
        <fullName evidence="4">Leucine-rich repeat-containing N-terminal plant-type domain-containing protein</fullName>
    </recommendedName>
</protein>
<dbReference type="STRING" id="210143.A0A1R3HZ99"/>
<dbReference type="InterPro" id="IPR013210">
    <property type="entry name" value="LRR_N_plant-typ"/>
</dbReference>
<keyword evidence="2" id="KW-0677">Repeat</keyword>
<dbReference type="PANTHER" id="PTHR48010">
    <property type="entry name" value="OS05G0588300 PROTEIN"/>
    <property type="match status" value="1"/>
</dbReference>
<dbReference type="Pfam" id="PF08263">
    <property type="entry name" value="LRRNT_2"/>
    <property type="match status" value="1"/>
</dbReference>
<dbReference type="Proteomes" id="UP000188268">
    <property type="component" value="Unassembled WGS sequence"/>
</dbReference>
<evidence type="ECO:0000313" key="6">
    <source>
        <dbReference type="Proteomes" id="UP000188268"/>
    </source>
</evidence>
<dbReference type="InterPro" id="IPR032675">
    <property type="entry name" value="LRR_dom_sf"/>
</dbReference>
<keyword evidence="6" id="KW-1185">Reference proteome</keyword>
<dbReference type="Gramene" id="OMO75668">
    <property type="protein sequence ID" value="OMO75668"/>
    <property type="gene ID" value="CCACVL1_16091"/>
</dbReference>
<dbReference type="FunFam" id="3.80.10.10:FF:000905">
    <property type="entry name" value="Receptor-like protein kinase 7"/>
    <property type="match status" value="1"/>
</dbReference>
<dbReference type="AlphaFoldDB" id="A0A1R3HZ99"/>
<dbReference type="InterPro" id="IPR001611">
    <property type="entry name" value="Leu-rich_rpt"/>
</dbReference>
<comment type="caution">
    <text evidence="5">The sequence shown here is derived from an EMBL/GenBank/DDBJ whole genome shotgun (WGS) entry which is preliminary data.</text>
</comment>
<dbReference type="Gene3D" id="3.80.10.10">
    <property type="entry name" value="Ribonuclease Inhibitor"/>
    <property type="match status" value="3"/>
</dbReference>
<feature type="domain" description="Leucine-rich repeat-containing N-terminal plant-type" evidence="4">
    <location>
        <begin position="30"/>
        <end position="71"/>
    </location>
</feature>
<feature type="chain" id="PRO_5012277643" description="Leucine-rich repeat-containing N-terminal plant-type domain-containing protein" evidence="3">
    <location>
        <begin position="31"/>
        <end position="389"/>
    </location>
</feature>
<dbReference type="SUPFAM" id="SSF52058">
    <property type="entry name" value="L domain-like"/>
    <property type="match status" value="1"/>
</dbReference>
<accession>A0A1R3HZ99</accession>
<dbReference type="PANTHER" id="PTHR48010:SF96">
    <property type="entry name" value="OS05G0595800 PROTEIN"/>
    <property type="match status" value="1"/>
</dbReference>
<evidence type="ECO:0000256" key="3">
    <source>
        <dbReference type="SAM" id="SignalP"/>
    </source>
</evidence>
<dbReference type="OMA" id="GNSISMR"/>
<evidence type="ECO:0000256" key="1">
    <source>
        <dbReference type="ARBA" id="ARBA00022614"/>
    </source>
</evidence>
<keyword evidence="1" id="KW-0433">Leucine-rich repeat</keyword>
<dbReference type="EMBL" id="AWWV01010993">
    <property type="protein sequence ID" value="OMO75668.1"/>
    <property type="molecule type" value="Genomic_DNA"/>
</dbReference>
<dbReference type="OrthoDB" id="442066at2759"/>
<proteinExistence type="predicted"/>
<sequence>MSNAWFYRKIFVPMLCLSLFCFALPCCVKSDELRILLNLKSALNKSTTPNVLDSWEPAANSVCSFNGITCNAQGSVEEIQLSNQNLAGVLPLDSICQLQSLNKLSFGFNSLYGAITEDLNSCVKLQYLDLGNNLFSGPFPHISSLSELRYLHLNSSGFSGTFPWNSLENMTGVAVLSLGDNLLDRSPFPHQILQLKNLTWLYLGNCSLEGKIPPGIGDLTELINLELQHNYLSGEIPVEIGKLHKLWQLELYENELTGKLPVGLRNLTNLENFDASINKLEGDLSEVGFLTNLITLQLFNNQFTGEVPPDLGEFRKLNKFTGEIPATYANCTSLLRFRVSNNSLSGIVPSGIWGLPKVAIIDVSFNQFEGPITSDIKNARQNSILLADQ</sequence>
<reference evidence="5 6" key="1">
    <citation type="submission" date="2013-09" db="EMBL/GenBank/DDBJ databases">
        <title>Corchorus capsularis genome sequencing.</title>
        <authorList>
            <person name="Alam M."/>
            <person name="Haque M.S."/>
            <person name="Islam M.S."/>
            <person name="Emdad E.M."/>
            <person name="Islam M.M."/>
            <person name="Ahmed B."/>
            <person name="Halim A."/>
            <person name="Hossen Q.M.M."/>
            <person name="Hossain M.Z."/>
            <person name="Ahmed R."/>
            <person name="Khan M.M."/>
            <person name="Islam R."/>
            <person name="Rashid M.M."/>
            <person name="Khan S.A."/>
            <person name="Rahman M.S."/>
            <person name="Alam M."/>
        </authorList>
    </citation>
    <scope>NUCLEOTIDE SEQUENCE [LARGE SCALE GENOMIC DNA]</scope>
    <source>
        <strain evidence="6">cv. CVL-1</strain>
        <tissue evidence="5">Whole seedling</tissue>
    </source>
</reference>
<dbReference type="Pfam" id="PF00560">
    <property type="entry name" value="LRR_1"/>
    <property type="match status" value="5"/>
</dbReference>